<accession>C8V261</accession>
<dbReference type="GeneID" id="2870298"/>
<feature type="chain" id="PRO_5010292098" description="Quercetin 2,3-dioxygenase" evidence="1">
    <location>
        <begin position="17"/>
        <end position="372"/>
    </location>
</feature>
<dbReference type="RefSeq" id="XP_664376.1">
    <property type="nucleotide sequence ID" value="XM_659284.1"/>
</dbReference>
<keyword evidence="1" id="KW-0732">Signal</keyword>
<dbReference type="CDD" id="cd20281">
    <property type="entry name" value="cupin_QDO_C"/>
    <property type="match status" value="1"/>
</dbReference>
<dbReference type="STRING" id="227321.Q5AY58"/>
<protein>
    <recommendedName>
        <fullName evidence="4">Quercetin 2,3-dioxygenase</fullName>
    </recommendedName>
</protein>
<evidence type="ECO:0000313" key="3">
    <source>
        <dbReference type="Proteomes" id="UP000000560"/>
    </source>
</evidence>
<dbReference type="KEGG" id="ani:ANIA_06772"/>
<dbReference type="EMBL" id="BN001301">
    <property type="protein sequence ID" value="CBF71428.1"/>
    <property type="molecule type" value="Genomic_DNA"/>
</dbReference>
<dbReference type="CDD" id="cd02215">
    <property type="entry name" value="cupin_QDO_N_C"/>
    <property type="match status" value="1"/>
</dbReference>
<sequence length="372" mass="40684">MVALNLLLAATPLAAAQSLSDLYLDSAPSSPRPYIIPHYANSHAVTIGAQLYRFPVTGPASDYAFTLMSTNAPASGSLGVLPHIHQRHYENFFNFKGRFQLWAQKGDGEQEARLLTQGDYGSVPRNTTHTFQILDPDTEMVGVISPGGFEDLFYALGTNYSDATNTPYVPAASNGTSSPGADVISSLQKYDVYAQLDFEPTRDLVNGSSSTTSSWHAIDSSATPLGEPGQPYFIANNYGPKYLNSRHGNYQIVQPLVTNAQSQDTNFTLSTIVMSRQHSEMVDTWKANGACAFEVLEGSVLIKIGAYPAARLETGDVAFVPKNTAFRYWTTGSYAKVLYVSAGQEGLDKRLIERGENWSYPTFPKSWKKTEL</sequence>
<dbReference type="HOGENOM" id="CLU_060566_0_0_1"/>
<gene>
    <name evidence="2" type="ORF">ANIA_06772</name>
</gene>
<dbReference type="eggNOG" id="ENOG502SMGC">
    <property type="taxonomic scope" value="Eukaryota"/>
</dbReference>
<reference evidence="3" key="2">
    <citation type="journal article" date="2009" name="Fungal Genet. Biol.">
        <title>The 2008 update of the Aspergillus nidulans genome annotation: a community effort.</title>
        <authorList>
            <person name="Wortman J.R."/>
            <person name="Gilsenan J.M."/>
            <person name="Joardar V."/>
            <person name="Deegan J."/>
            <person name="Clutterbuck J."/>
            <person name="Andersen M.R."/>
            <person name="Archer D."/>
            <person name="Bencina M."/>
            <person name="Braus G."/>
            <person name="Coutinho P."/>
            <person name="von Dohren H."/>
            <person name="Doonan J."/>
            <person name="Driessen A.J."/>
            <person name="Durek P."/>
            <person name="Espeso E."/>
            <person name="Fekete E."/>
            <person name="Flipphi M."/>
            <person name="Estrada C.G."/>
            <person name="Geysens S."/>
            <person name="Goldman G."/>
            <person name="de Groot P.W."/>
            <person name="Hansen K."/>
            <person name="Harris S.D."/>
            <person name="Heinekamp T."/>
            <person name="Helmstaedt K."/>
            <person name="Henrissat B."/>
            <person name="Hofmann G."/>
            <person name="Homan T."/>
            <person name="Horio T."/>
            <person name="Horiuchi H."/>
            <person name="James S."/>
            <person name="Jones M."/>
            <person name="Karaffa L."/>
            <person name="Karanyi Z."/>
            <person name="Kato M."/>
            <person name="Keller N."/>
            <person name="Kelly D.E."/>
            <person name="Kiel J.A."/>
            <person name="Kim J.M."/>
            <person name="van der Klei I.J."/>
            <person name="Klis F.M."/>
            <person name="Kovalchuk A."/>
            <person name="Krasevec N."/>
            <person name="Kubicek C.P."/>
            <person name="Liu B."/>
            <person name="Maccabe A."/>
            <person name="Meyer V."/>
            <person name="Mirabito P."/>
            <person name="Miskei M."/>
            <person name="Mos M."/>
            <person name="Mullins J."/>
            <person name="Nelson D.R."/>
            <person name="Nielsen J."/>
            <person name="Oakley B.R."/>
            <person name="Osmani S.A."/>
            <person name="Pakula T."/>
            <person name="Paszewski A."/>
            <person name="Paulsen I."/>
            <person name="Pilsyk S."/>
            <person name="Pocsi I."/>
            <person name="Punt P.J."/>
            <person name="Ram A.F."/>
            <person name="Ren Q."/>
            <person name="Robellet X."/>
            <person name="Robson G."/>
            <person name="Seiboth B."/>
            <person name="van Solingen P."/>
            <person name="Specht T."/>
            <person name="Sun J."/>
            <person name="Taheri-Talesh N."/>
            <person name="Takeshita N."/>
            <person name="Ussery D."/>
            <person name="vanKuyk P.A."/>
            <person name="Visser H."/>
            <person name="van de Vondervoort P.J."/>
            <person name="de Vries R.P."/>
            <person name="Walton J."/>
            <person name="Xiang X."/>
            <person name="Xiong Y."/>
            <person name="Zeng A.P."/>
            <person name="Brandt B.W."/>
            <person name="Cornell M.J."/>
            <person name="van den Hondel C.A."/>
            <person name="Visser J."/>
            <person name="Oliver S.G."/>
            <person name="Turner G."/>
        </authorList>
    </citation>
    <scope>GENOME REANNOTATION</scope>
    <source>
        <strain evidence="3">FGSC A4 / ATCC 38163 / CBS 112.46 / NRRL 194 / M139</strain>
    </source>
</reference>
<dbReference type="Gene3D" id="2.60.120.10">
    <property type="entry name" value="Jelly Rolls"/>
    <property type="match status" value="2"/>
</dbReference>
<keyword evidence="3" id="KW-1185">Reference proteome</keyword>
<dbReference type="SUPFAM" id="SSF51182">
    <property type="entry name" value="RmlC-like cupins"/>
    <property type="match status" value="1"/>
</dbReference>
<name>Q5AY58_EMENI</name>
<reference evidence="3" key="1">
    <citation type="journal article" date="2005" name="Nature">
        <title>Sequencing of Aspergillus nidulans and comparative analysis with A. fumigatus and A. oryzae.</title>
        <authorList>
            <person name="Galagan J.E."/>
            <person name="Calvo S.E."/>
            <person name="Cuomo C."/>
            <person name="Ma L.J."/>
            <person name="Wortman J.R."/>
            <person name="Batzoglou S."/>
            <person name="Lee S.I."/>
            <person name="Basturkmen M."/>
            <person name="Spevak C.C."/>
            <person name="Clutterbuck J."/>
            <person name="Kapitonov V."/>
            <person name="Jurka J."/>
            <person name="Scazzocchio C."/>
            <person name="Farman M."/>
            <person name="Butler J."/>
            <person name="Purcell S."/>
            <person name="Harris S."/>
            <person name="Braus G.H."/>
            <person name="Draht O."/>
            <person name="Busch S."/>
            <person name="D'Enfert C."/>
            <person name="Bouchier C."/>
            <person name="Goldman G.H."/>
            <person name="Bell-Pedersen D."/>
            <person name="Griffiths-Jones S."/>
            <person name="Doonan J.H."/>
            <person name="Yu J."/>
            <person name="Vienken K."/>
            <person name="Pain A."/>
            <person name="Freitag M."/>
            <person name="Selker E.U."/>
            <person name="Archer D.B."/>
            <person name="Penalva M.A."/>
            <person name="Oakley B.R."/>
            <person name="Momany M."/>
            <person name="Tanaka T."/>
            <person name="Kumagai T."/>
            <person name="Asai K."/>
            <person name="Machida M."/>
            <person name="Nierman W.C."/>
            <person name="Denning D.W."/>
            <person name="Caddick M."/>
            <person name="Hynes M."/>
            <person name="Paoletti M."/>
            <person name="Fischer R."/>
            <person name="Miller B."/>
            <person name="Dyer P."/>
            <person name="Sachs M.S."/>
            <person name="Osmani S.A."/>
            <person name="Birren B.W."/>
        </authorList>
    </citation>
    <scope>NUCLEOTIDE SEQUENCE [LARGE SCALE GENOMIC DNA]</scope>
    <source>
        <strain evidence="3">FGSC A4 / ATCC 38163 / CBS 112.46 / NRRL 194 / M139</strain>
    </source>
</reference>
<evidence type="ECO:0008006" key="4">
    <source>
        <dbReference type="Google" id="ProtNLM"/>
    </source>
</evidence>
<dbReference type="OrthoDB" id="5370773at2759"/>
<dbReference type="PANTHER" id="PTHR43346:SF1">
    <property type="entry name" value="QUERCETIN 2,3-DIOXYGENASE-RELATED"/>
    <property type="match status" value="1"/>
</dbReference>
<evidence type="ECO:0000313" key="2">
    <source>
        <dbReference type="EMBL" id="CBF71428.1"/>
    </source>
</evidence>
<dbReference type="InterPro" id="IPR014710">
    <property type="entry name" value="RmlC-like_jellyroll"/>
</dbReference>
<feature type="signal peptide" evidence="1">
    <location>
        <begin position="1"/>
        <end position="16"/>
    </location>
</feature>
<evidence type="ECO:0000256" key="1">
    <source>
        <dbReference type="SAM" id="SignalP"/>
    </source>
</evidence>
<dbReference type="Proteomes" id="UP000000560">
    <property type="component" value="Chromosome I"/>
</dbReference>
<dbReference type="InterPro" id="IPR011051">
    <property type="entry name" value="RmlC_Cupin_sf"/>
</dbReference>
<dbReference type="InterPro" id="IPR052538">
    <property type="entry name" value="Flavonoid_dioxygenase-like"/>
</dbReference>
<proteinExistence type="predicted"/>
<dbReference type="OMA" id="QLWAQKG"/>
<dbReference type="PANTHER" id="PTHR43346">
    <property type="entry name" value="LIGAND BINDING DOMAIN PROTEIN, PUTATIVE (AFU_ORTHOLOGUE AFUA_6G14370)-RELATED"/>
    <property type="match status" value="1"/>
</dbReference>
<dbReference type="InParanoid" id="Q5AY58"/>
<dbReference type="AlphaFoldDB" id="Q5AY58"/>
<accession>Q5AY58</accession>
<organism evidence="2 3">
    <name type="scientific">Emericella nidulans (strain FGSC A4 / ATCC 38163 / CBS 112.46 / NRRL 194 / M139)</name>
    <name type="common">Aspergillus nidulans</name>
    <dbReference type="NCBI Taxonomy" id="227321"/>
    <lineage>
        <taxon>Eukaryota</taxon>
        <taxon>Fungi</taxon>
        <taxon>Dikarya</taxon>
        <taxon>Ascomycota</taxon>
        <taxon>Pezizomycotina</taxon>
        <taxon>Eurotiomycetes</taxon>
        <taxon>Eurotiomycetidae</taxon>
        <taxon>Eurotiales</taxon>
        <taxon>Aspergillaceae</taxon>
        <taxon>Aspergillus</taxon>
        <taxon>Aspergillus subgen. Nidulantes</taxon>
    </lineage>
</organism>